<accession>A0A8J7V0W7</accession>
<evidence type="ECO:0000313" key="2">
    <source>
        <dbReference type="Proteomes" id="UP000672602"/>
    </source>
</evidence>
<dbReference type="Pfam" id="PF19630">
    <property type="entry name" value="DUF6134"/>
    <property type="match status" value="1"/>
</dbReference>
<evidence type="ECO:0000313" key="1">
    <source>
        <dbReference type="EMBL" id="MBP5857206.1"/>
    </source>
</evidence>
<organism evidence="1 2">
    <name type="scientific">Marivibrio halodurans</name>
    <dbReference type="NCBI Taxonomy" id="2039722"/>
    <lineage>
        <taxon>Bacteria</taxon>
        <taxon>Pseudomonadati</taxon>
        <taxon>Pseudomonadota</taxon>
        <taxon>Alphaproteobacteria</taxon>
        <taxon>Rhodospirillales</taxon>
        <taxon>Rhodospirillaceae</taxon>
        <taxon>Marivibrio</taxon>
    </lineage>
</organism>
<dbReference type="InterPro" id="IPR045767">
    <property type="entry name" value="DUF6134"/>
</dbReference>
<sequence>MTLLSRRKACGFLGGGMLAVGVLARGGTAAASGGATGDRVLDFKVLRDGDEIGRHRLEIRHEGARTLVDIDIDLEVGIGPLVLYRYVHRNREIWEDGRFLRFESRTDDDGDSYRVTAERTGDDILVDRKPAGDYRIDRTDILPTTYWNEATVRQHVLLDTQKGRRMDVSVEDLGWDRVEAGGESLRARKYALTGDLRLTLWYDETGRWVKLVFPFKGSTFEYVMR</sequence>
<gene>
    <name evidence="1" type="ORF">KAJ83_09315</name>
</gene>
<keyword evidence="2" id="KW-1185">Reference proteome</keyword>
<comment type="caution">
    <text evidence="1">The sequence shown here is derived from an EMBL/GenBank/DDBJ whole genome shotgun (WGS) entry which is preliminary data.</text>
</comment>
<dbReference type="EMBL" id="JAGMWN010000004">
    <property type="protein sequence ID" value="MBP5857206.1"/>
    <property type="molecule type" value="Genomic_DNA"/>
</dbReference>
<reference evidence="1" key="1">
    <citation type="submission" date="2021-04" db="EMBL/GenBank/DDBJ databases">
        <authorList>
            <person name="Zhang D.-C."/>
        </authorList>
    </citation>
    <scope>NUCLEOTIDE SEQUENCE</scope>
    <source>
        <strain evidence="1">CGMCC 1.15697</strain>
    </source>
</reference>
<name>A0A8J7V0W7_9PROT</name>
<protein>
    <submittedName>
        <fullName evidence="1">Uncharacterized protein</fullName>
    </submittedName>
</protein>
<dbReference type="RefSeq" id="WP_210681798.1">
    <property type="nucleotide sequence ID" value="NZ_JAGMWN010000004.1"/>
</dbReference>
<proteinExistence type="predicted"/>
<dbReference type="Proteomes" id="UP000672602">
    <property type="component" value="Unassembled WGS sequence"/>
</dbReference>
<dbReference type="AlphaFoldDB" id="A0A8J7V0W7"/>